<comment type="caution">
    <text evidence="1">The sequence shown here is derived from an EMBL/GenBank/DDBJ whole genome shotgun (WGS) entry which is preliminary data.</text>
</comment>
<dbReference type="AlphaFoldDB" id="A0A9P8PEM1"/>
<protein>
    <submittedName>
        <fullName evidence="1">Uncharacterized protein</fullName>
    </submittedName>
</protein>
<accession>A0A9P8PEM1</accession>
<reference evidence="1" key="1">
    <citation type="journal article" date="2021" name="Open Biol.">
        <title>Shared evolutionary footprints suggest mitochondrial oxidative damage underlies multiple complex I losses in fungi.</title>
        <authorList>
            <person name="Schikora-Tamarit M.A."/>
            <person name="Marcet-Houben M."/>
            <person name="Nosek J."/>
            <person name="Gabaldon T."/>
        </authorList>
    </citation>
    <scope>NUCLEOTIDE SEQUENCE</scope>
    <source>
        <strain evidence="1">NCAIM Y.01608</strain>
    </source>
</reference>
<dbReference type="EMBL" id="JAEUBD010000983">
    <property type="protein sequence ID" value="KAH3670150.1"/>
    <property type="molecule type" value="Genomic_DNA"/>
</dbReference>
<sequence length="74" mass="8245">MFRSSELEMSKITVDVTLYVALWFVPGRISKTWIESHDPPSFGFTVSMVFFSRTTPAKPIVPEASASSSSESQK</sequence>
<proteinExistence type="predicted"/>
<keyword evidence="2" id="KW-1185">Reference proteome</keyword>
<evidence type="ECO:0000313" key="1">
    <source>
        <dbReference type="EMBL" id="KAH3670150.1"/>
    </source>
</evidence>
<reference evidence="1" key="2">
    <citation type="submission" date="2021-01" db="EMBL/GenBank/DDBJ databases">
        <authorList>
            <person name="Schikora-Tamarit M.A."/>
        </authorList>
    </citation>
    <scope>NUCLEOTIDE SEQUENCE</scope>
    <source>
        <strain evidence="1">NCAIM Y.01608</strain>
    </source>
</reference>
<dbReference type="Proteomes" id="UP000788993">
    <property type="component" value="Unassembled WGS sequence"/>
</dbReference>
<organism evidence="1 2">
    <name type="scientific">Ogataea polymorpha</name>
    <dbReference type="NCBI Taxonomy" id="460523"/>
    <lineage>
        <taxon>Eukaryota</taxon>
        <taxon>Fungi</taxon>
        <taxon>Dikarya</taxon>
        <taxon>Ascomycota</taxon>
        <taxon>Saccharomycotina</taxon>
        <taxon>Pichiomycetes</taxon>
        <taxon>Pichiales</taxon>
        <taxon>Pichiaceae</taxon>
        <taxon>Ogataea</taxon>
    </lineage>
</organism>
<evidence type="ECO:0000313" key="2">
    <source>
        <dbReference type="Proteomes" id="UP000788993"/>
    </source>
</evidence>
<name>A0A9P8PEM1_9ASCO</name>
<gene>
    <name evidence="1" type="ORF">OGATHE_002963</name>
</gene>